<feature type="compositionally biased region" description="Basic residues" evidence="1">
    <location>
        <begin position="398"/>
        <end position="414"/>
    </location>
</feature>
<feature type="region of interest" description="Disordered" evidence="1">
    <location>
        <begin position="304"/>
        <end position="440"/>
    </location>
</feature>
<keyword evidence="3" id="KW-1185">Reference proteome</keyword>
<evidence type="ECO:0000259" key="2">
    <source>
        <dbReference type="Pfam" id="PF04818"/>
    </source>
</evidence>
<dbReference type="AlphaFoldDB" id="A0A0N4ZUJ7"/>
<protein>
    <submittedName>
        <fullName evidence="4">CID domain-containing protein</fullName>
    </submittedName>
</protein>
<feature type="compositionally biased region" description="Basic and acidic residues" evidence="1">
    <location>
        <begin position="349"/>
        <end position="359"/>
    </location>
</feature>
<feature type="compositionally biased region" description="Basic residues" evidence="1">
    <location>
        <begin position="427"/>
        <end position="440"/>
    </location>
</feature>
<feature type="compositionally biased region" description="Basic and acidic residues" evidence="1">
    <location>
        <begin position="317"/>
        <end position="342"/>
    </location>
</feature>
<sequence>MTSNLPDPFEAQVSMLLRMVVDELKKVETCSSAFRQKPYRMEYCTNKWIEYFRNSPQIKGFKDCDESNVPDPVKNHRLGLLYVFNDTIQKVRVDDFNSFILYKEYFLPKVLEACAIQSKDQNKSTYKKWTRTIAVLHERKCLTTEEYDKFLRSLNGKEIDVSCALKEDMELDDLPVQDVTQEISLISDIIELSKDCSDINVKGVVNELDKKNRLRECKIRKQCLGRCLEILEYFDKRHTTLNKDDCKQFKENIGHLLSMYNSIEGELFLYGNQVSSLSSTSNYSLYNTDSSSFQSPKQDIFTNQLDSSSYDYSNKTPENDRKEPFENSNKSYKDNDKNFYDRRKIHNNNSKDDYPDSRVRSRSNYDNNHFYKKSIDGHSSIRRKDDYSRSSGYNERNNHHRDRNSRKYSGHKRSRTPDRYRSGSRSPNHRHSFHYVNKQR</sequence>
<name>A0A0N4ZUJ7_PARTI</name>
<dbReference type="InterPro" id="IPR008942">
    <property type="entry name" value="ENTH_VHS"/>
</dbReference>
<evidence type="ECO:0000313" key="3">
    <source>
        <dbReference type="Proteomes" id="UP000038045"/>
    </source>
</evidence>
<dbReference type="Proteomes" id="UP000038045">
    <property type="component" value="Unplaced"/>
</dbReference>
<proteinExistence type="predicted"/>
<feature type="compositionally biased region" description="Polar residues" evidence="1">
    <location>
        <begin position="304"/>
        <end position="316"/>
    </location>
</feature>
<dbReference type="WBParaSite" id="PTRK_0001226000.1">
    <property type="protein sequence ID" value="PTRK_0001226000.1"/>
    <property type="gene ID" value="PTRK_0001226000"/>
</dbReference>
<evidence type="ECO:0000313" key="4">
    <source>
        <dbReference type="WBParaSite" id="PTRK_0001226000.1"/>
    </source>
</evidence>
<evidence type="ECO:0000256" key="1">
    <source>
        <dbReference type="SAM" id="MobiDB-lite"/>
    </source>
</evidence>
<feature type="domain" description="CID" evidence="2">
    <location>
        <begin position="27"/>
        <end position="148"/>
    </location>
</feature>
<dbReference type="Gene3D" id="1.25.40.90">
    <property type="match status" value="1"/>
</dbReference>
<dbReference type="Pfam" id="PF04818">
    <property type="entry name" value="CID"/>
    <property type="match status" value="1"/>
</dbReference>
<dbReference type="InterPro" id="IPR006569">
    <property type="entry name" value="CID_dom"/>
</dbReference>
<reference evidence="4" key="1">
    <citation type="submission" date="2017-02" db="UniProtKB">
        <authorList>
            <consortium name="WormBaseParasite"/>
        </authorList>
    </citation>
    <scope>IDENTIFICATION</scope>
</reference>
<accession>A0A0N4ZUJ7</accession>
<organism evidence="3 4">
    <name type="scientific">Parastrongyloides trichosuri</name>
    <name type="common">Possum-specific nematode worm</name>
    <dbReference type="NCBI Taxonomy" id="131310"/>
    <lineage>
        <taxon>Eukaryota</taxon>
        <taxon>Metazoa</taxon>
        <taxon>Ecdysozoa</taxon>
        <taxon>Nematoda</taxon>
        <taxon>Chromadorea</taxon>
        <taxon>Rhabditida</taxon>
        <taxon>Tylenchina</taxon>
        <taxon>Panagrolaimomorpha</taxon>
        <taxon>Strongyloidoidea</taxon>
        <taxon>Strongyloididae</taxon>
        <taxon>Parastrongyloides</taxon>
    </lineage>
</organism>